<dbReference type="GO" id="GO:0016791">
    <property type="term" value="F:phosphatase activity"/>
    <property type="evidence" value="ECO:0007669"/>
    <property type="project" value="TreeGrafter"/>
</dbReference>
<dbReference type="eggNOG" id="COG2202">
    <property type="taxonomic scope" value="Bacteria"/>
</dbReference>
<dbReference type="Proteomes" id="UP000008204">
    <property type="component" value="Chromosome"/>
</dbReference>
<protein>
    <submittedName>
        <fullName evidence="7">Putative PAS/PAC sensor protein</fullName>
    </submittedName>
</protein>
<dbReference type="SMART" id="SM00086">
    <property type="entry name" value="PAC"/>
    <property type="match status" value="1"/>
</dbReference>
<dbReference type="InterPro" id="IPR000700">
    <property type="entry name" value="PAS-assoc_C"/>
</dbReference>
<dbReference type="KEGG" id="cyp:PCC8801_0795"/>
<dbReference type="PROSITE" id="PS50112">
    <property type="entry name" value="PAS"/>
    <property type="match status" value="1"/>
</dbReference>
<dbReference type="Gene3D" id="3.30.450.20">
    <property type="entry name" value="PAS domain"/>
    <property type="match status" value="2"/>
</dbReference>
<evidence type="ECO:0000256" key="2">
    <source>
        <dbReference type="SAM" id="Coils"/>
    </source>
</evidence>
<dbReference type="InterPro" id="IPR035965">
    <property type="entry name" value="PAS-like_dom_sf"/>
</dbReference>
<dbReference type="HOGENOM" id="CLU_000445_114_10_3"/>
<dbReference type="InterPro" id="IPR000014">
    <property type="entry name" value="PAS"/>
</dbReference>
<dbReference type="SUPFAM" id="SSF81606">
    <property type="entry name" value="PP2C-like"/>
    <property type="match status" value="1"/>
</dbReference>
<dbReference type="eggNOG" id="COG2208">
    <property type="taxonomic scope" value="Bacteria"/>
</dbReference>
<dbReference type="PANTHER" id="PTHR43156:SF2">
    <property type="entry name" value="STAGE II SPORULATION PROTEIN E"/>
    <property type="match status" value="1"/>
</dbReference>
<dbReference type="PANTHER" id="PTHR43156">
    <property type="entry name" value="STAGE II SPORULATION PROTEIN E-RELATED"/>
    <property type="match status" value="1"/>
</dbReference>
<dbReference type="SUPFAM" id="SSF55785">
    <property type="entry name" value="PYP-like sensor domain (PAS domain)"/>
    <property type="match status" value="1"/>
</dbReference>
<dbReference type="CDD" id="cd00130">
    <property type="entry name" value="PAS"/>
    <property type="match status" value="1"/>
</dbReference>
<name>B7JYK7_RIPO1</name>
<evidence type="ECO:0000256" key="1">
    <source>
        <dbReference type="ARBA" id="ARBA00022801"/>
    </source>
</evidence>
<keyword evidence="8" id="KW-1185">Reference proteome</keyword>
<dbReference type="OrthoDB" id="9802500at2"/>
<dbReference type="SUPFAM" id="SSF158472">
    <property type="entry name" value="HAMP domain-like"/>
    <property type="match status" value="1"/>
</dbReference>
<feature type="domain" description="PAC" evidence="5">
    <location>
        <begin position="490"/>
        <end position="542"/>
    </location>
</feature>
<feature type="domain" description="HAMP" evidence="6">
    <location>
        <begin position="358"/>
        <end position="410"/>
    </location>
</feature>
<proteinExistence type="predicted"/>
<keyword evidence="3" id="KW-0812">Transmembrane</keyword>
<evidence type="ECO:0000256" key="3">
    <source>
        <dbReference type="SAM" id="Phobius"/>
    </source>
</evidence>
<dbReference type="STRING" id="41431.PCC8801_0795"/>
<dbReference type="Gene3D" id="3.60.40.10">
    <property type="entry name" value="PPM-type phosphatase domain"/>
    <property type="match status" value="1"/>
</dbReference>
<dbReference type="InterPro" id="IPR001610">
    <property type="entry name" value="PAC"/>
</dbReference>
<dbReference type="PROSITE" id="PS50885">
    <property type="entry name" value="HAMP"/>
    <property type="match status" value="1"/>
</dbReference>
<dbReference type="PROSITE" id="PS50113">
    <property type="entry name" value="PAC"/>
    <property type="match status" value="1"/>
</dbReference>
<dbReference type="InterPro" id="IPR001932">
    <property type="entry name" value="PPM-type_phosphatase-like_dom"/>
</dbReference>
<evidence type="ECO:0000259" key="5">
    <source>
        <dbReference type="PROSITE" id="PS50113"/>
    </source>
</evidence>
<organism evidence="7 8">
    <name type="scientific">Rippkaea orientalis (strain PCC 8801 / RF-1)</name>
    <name type="common">Cyanothece sp. (strain PCC 8801)</name>
    <dbReference type="NCBI Taxonomy" id="41431"/>
    <lineage>
        <taxon>Bacteria</taxon>
        <taxon>Bacillati</taxon>
        <taxon>Cyanobacteriota</taxon>
        <taxon>Cyanophyceae</taxon>
        <taxon>Oscillatoriophycideae</taxon>
        <taxon>Chroococcales</taxon>
        <taxon>Aphanothecaceae</taxon>
        <taxon>Rippkaea</taxon>
        <taxon>Rippkaea orientalis</taxon>
    </lineage>
</organism>
<dbReference type="InterPro" id="IPR052016">
    <property type="entry name" value="Bact_Sigma-Reg"/>
</dbReference>
<keyword evidence="2" id="KW-0175">Coiled coil</keyword>
<feature type="coiled-coil region" evidence="2">
    <location>
        <begin position="537"/>
        <end position="571"/>
    </location>
</feature>
<dbReference type="Pfam" id="PF07228">
    <property type="entry name" value="SpoIIE"/>
    <property type="match status" value="1"/>
</dbReference>
<dbReference type="NCBIfam" id="TIGR00229">
    <property type="entry name" value="sensory_box"/>
    <property type="match status" value="1"/>
</dbReference>
<sequence length="817" mass="94165">MNHWRILLTKKWANLSLRAKIILAFFSLMIVSTTTVTVFSYRVLRIELTAQVGKDLQKQATKLAQQVSNLLINQVDQVTLISLSNVFQNELNLINSRYPKNQNTIQQEIQKNSQIWHQSKKSNRLLGNYLNNPISRELREYQKHFPNNYQIFVTDKYGAIAGTTNLNLEYNQGEKQWWQQTWNNGRGAVYIEEPQYNQENLLLLVNIAVPIYKRSNSQASEVIGIIHTSYKISHALLPLLQNINSGKTGHAYLFVSPKKYFSDYKFVNETNQELTKFISSLASYKEIKYQGEKRFFSKASVQPKNQEFSLLNNLPWLIIIYQDSSEILHPLIIARQTIMMAALGTLLVAGILASFIERLISTPIRVLTKITQRIASGDLDYEIDLEQKDEIGLLAANFNIMVESLKSYFSKLRTSLKELSDMKFALDQSVLVTVMEPNGRITYVNDKFCEISQYSRQELIGNNYRFLKSRYHTPEFYQSIWDTLNQGNIWRGEIKNQTKDGSYYWVDSTMVPFLDENNKPFQYLAIRYDITARKDFEEALSQKVKERTDQLAQANQEIIQLNHQLQGENLRMSAQLNVARQLQQMVLPKPEELAAIKGLELAGFMEPADEVGGDYYDVLATDDVVTISIGDVTGHGLESGILMIMTQTVVRTLKEIREHDPVKFLDTLNRTLYRNIERMNSDRHLTLAVLNYSHRRVSLSGQHEEVIFVRAGGELQRIDTMNLGFPIGLDQNITDFIDQISLELQTGDGLVLYTDGITEAKDINKNHYGIERLCQVIQQNWEKSAQQIQELVIQDLHEHIGQQKIFDDITLFVLKQK</sequence>
<dbReference type="SMART" id="SM00331">
    <property type="entry name" value="PP2C_SIG"/>
    <property type="match status" value="1"/>
</dbReference>
<evidence type="ECO:0000313" key="8">
    <source>
        <dbReference type="Proteomes" id="UP000008204"/>
    </source>
</evidence>
<dbReference type="Pfam" id="PF00672">
    <property type="entry name" value="HAMP"/>
    <property type="match status" value="1"/>
</dbReference>
<feature type="domain" description="PAS" evidence="4">
    <location>
        <begin position="432"/>
        <end position="472"/>
    </location>
</feature>
<dbReference type="EMBL" id="CP001287">
    <property type="protein sequence ID" value="ACK64877.1"/>
    <property type="molecule type" value="Genomic_DNA"/>
</dbReference>
<dbReference type="InterPro" id="IPR036457">
    <property type="entry name" value="PPM-type-like_dom_sf"/>
</dbReference>
<evidence type="ECO:0000259" key="6">
    <source>
        <dbReference type="PROSITE" id="PS50885"/>
    </source>
</evidence>
<dbReference type="GO" id="GO:0016020">
    <property type="term" value="C:membrane"/>
    <property type="evidence" value="ECO:0007669"/>
    <property type="project" value="InterPro"/>
</dbReference>
<dbReference type="GO" id="GO:0007165">
    <property type="term" value="P:signal transduction"/>
    <property type="evidence" value="ECO:0007669"/>
    <property type="project" value="InterPro"/>
</dbReference>
<feature type="transmembrane region" description="Helical" evidence="3">
    <location>
        <begin position="21"/>
        <end position="41"/>
    </location>
</feature>
<keyword evidence="3" id="KW-1133">Transmembrane helix</keyword>
<dbReference type="SMART" id="SM00304">
    <property type="entry name" value="HAMP"/>
    <property type="match status" value="1"/>
</dbReference>
<dbReference type="SMART" id="SM00091">
    <property type="entry name" value="PAS"/>
    <property type="match status" value="1"/>
</dbReference>
<accession>B7JYK7</accession>
<dbReference type="CDD" id="cd06225">
    <property type="entry name" value="HAMP"/>
    <property type="match status" value="1"/>
</dbReference>
<keyword evidence="3" id="KW-0472">Membrane</keyword>
<reference evidence="8" key="1">
    <citation type="journal article" date="2011" name="MBio">
        <title>Novel metabolic attributes of the genus Cyanothece, comprising a group of unicellular nitrogen-fixing Cyanobacteria.</title>
        <authorList>
            <person name="Bandyopadhyay A."/>
            <person name="Elvitigala T."/>
            <person name="Welsh E."/>
            <person name="Stockel J."/>
            <person name="Liberton M."/>
            <person name="Min H."/>
            <person name="Sherman L.A."/>
            <person name="Pakrasi H.B."/>
        </authorList>
    </citation>
    <scope>NUCLEOTIDE SEQUENCE [LARGE SCALE GENOMIC DNA]</scope>
    <source>
        <strain evidence="8">PCC 8801</strain>
    </source>
</reference>
<dbReference type="InterPro" id="IPR003660">
    <property type="entry name" value="HAMP_dom"/>
</dbReference>
<evidence type="ECO:0000313" key="7">
    <source>
        <dbReference type="EMBL" id="ACK64877.1"/>
    </source>
</evidence>
<dbReference type="Pfam" id="PF13426">
    <property type="entry name" value="PAS_9"/>
    <property type="match status" value="1"/>
</dbReference>
<dbReference type="AlphaFoldDB" id="B7JYK7"/>
<dbReference type="Gene3D" id="6.10.340.10">
    <property type="match status" value="1"/>
</dbReference>
<evidence type="ECO:0000259" key="4">
    <source>
        <dbReference type="PROSITE" id="PS50112"/>
    </source>
</evidence>
<gene>
    <name evidence="7" type="ordered locus">PCC8801_0795</name>
</gene>
<keyword evidence="1" id="KW-0378">Hydrolase</keyword>